<feature type="domain" description="SAP" evidence="2">
    <location>
        <begin position="5"/>
        <end position="39"/>
    </location>
</feature>
<feature type="compositionally biased region" description="Basic and acidic residues" evidence="1">
    <location>
        <begin position="599"/>
        <end position="627"/>
    </location>
</feature>
<evidence type="ECO:0000313" key="4">
    <source>
        <dbReference type="Proteomes" id="UP000319257"/>
    </source>
</evidence>
<feature type="region of interest" description="Disordered" evidence="1">
    <location>
        <begin position="411"/>
        <end position="503"/>
    </location>
</feature>
<feature type="compositionally biased region" description="Basic and acidic residues" evidence="1">
    <location>
        <begin position="26"/>
        <end position="37"/>
    </location>
</feature>
<proteinExistence type="predicted"/>
<dbReference type="Proteomes" id="UP000319257">
    <property type="component" value="Unassembled WGS sequence"/>
</dbReference>
<evidence type="ECO:0000256" key="1">
    <source>
        <dbReference type="SAM" id="MobiDB-lite"/>
    </source>
</evidence>
<comment type="caution">
    <text evidence="3">The sequence shown here is derived from an EMBL/GenBank/DDBJ whole genome shotgun (WGS) entry which is preliminary data.</text>
</comment>
<dbReference type="EMBL" id="SKBQ01000029">
    <property type="protein sequence ID" value="TPX14376.1"/>
    <property type="molecule type" value="Genomic_DNA"/>
</dbReference>
<gene>
    <name evidence="3" type="ORF">E0L32_005572</name>
</gene>
<sequence>MATDYSKLKVVDLKAQLKRRGLPQAGRKDELIARLEEADAAPEEPQSTEEPVSQTAQASEPSPAEEPAVDEPAADDDDRQGEDAEGAIHEHITTDEASTPKASAQVAEPSAPSQAPSQAPSASAEPESTPATLPAASSSELLQDSQKRKRRSASPPPSGHETPRKRARVSGESVAEEPQTSLPAKLGEAEDAKISALNGVGGRQETTAEPDEPLDYGASSPVEQEQDQEAREATPTPASHAAATGARDREPSPEAPRSSTATEVERDVEPAIHPATSALYIKNFMRPLHKPVVEQYLIDLASPAAAAAADPDPDVVVDFFLDTIRTHAFVRFASVAAASRVRTALHGVVWPDERNRKPLWADFVPPDEIAGWVDREQQGAAGSRSLNRWEVVYETDDGGRGGRRVVAVLREAGLDPPSSTNNSGAGARPPTGPAAAAAAASSGKVDIPTGPSSRVYPGIEAAPSGPRGYLDRSSRAPGPPSSSSSGRQAGPGGPEQTTRAHPPISYQPVSAEVAKRRVAHVHSFVPRDPQRRALVGRDKNRYTFEMGDKFVDRGPEMFEGIRPPHRERERRAAGGAAFGGGGRQGGGARGFGRGPGSSRYDDYRPPPRRYEQYRGGGGRDDYRDRRY</sequence>
<dbReference type="InterPro" id="IPR003034">
    <property type="entry name" value="SAP_dom"/>
</dbReference>
<dbReference type="InterPro" id="IPR036361">
    <property type="entry name" value="SAP_dom_sf"/>
</dbReference>
<dbReference type="SMART" id="SM00513">
    <property type="entry name" value="SAP"/>
    <property type="match status" value="1"/>
</dbReference>
<feature type="region of interest" description="Disordered" evidence="1">
    <location>
        <begin position="19"/>
        <end position="270"/>
    </location>
</feature>
<feature type="compositionally biased region" description="Low complexity" evidence="1">
    <location>
        <begin position="233"/>
        <end position="245"/>
    </location>
</feature>
<feature type="compositionally biased region" description="Acidic residues" evidence="1">
    <location>
        <begin position="67"/>
        <end position="85"/>
    </location>
</feature>
<feature type="compositionally biased region" description="Low complexity" evidence="1">
    <location>
        <begin position="102"/>
        <end position="142"/>
    </location>
</feature>
<accession>A0A507B5K5</accession>
<feature type="compositionally biased region" description="Low complexity" evidence="1">
    <location>
        <begin position="423"/>
        <end position="443"/>
    </location>
</feature>
<feature type="compositionally biased region" description="Gly residues" evidence="1">
    <location>
        <begin position="576"/>
        <end position="595"/>
    </location>
</feature>
<dbReference type="RefSeq" id="XP_030996087.1">
    <property type="nucleotide sequence ID" value="XM_031140108.1"/>
</dbReference>
<evidence type="ECO:0000259" key="2">
    <source>
        <dbReference type="PROSITE" id="PS50800"/>
    </source>
</evidence>
<dbReference type="InterPro" id="IPR034257">
    <property type="entry name" value="Acinus_RRM"/>
</dbReference>
<dbReference type="AlphaFoldDB" id="A0A507B5K5"/>
<dbReference type="Pfam" id="PF02037">
    <property type="entry name" value="SAP"/>
    <property type="match status" value="1"/>
</dbReference>
<dbReference type="STRING" id="1093900.A0A507B5K5"/>
<keyword evidence="4" id="KW-1185">Reference proteome</keyword>
<feature type="compositionally biased region" description="Polar residues" evidence="1">
    <location>
        <begin position="48"/>
        <end position="57"/>
    </location>
</feature>
<dbReference type="InParanoid" id="A0A507B5K5"/>
<dbReference type="PROSITE" id="PS50800">
    <property type="entry name" value="SAP"/>
    <property type="match status" value="1"/>
</dbReference>
<feature type="compositionally biased region" description="Basic and acidic residues" evidence="1">
    <location>
        <begin position="562"/>
        <end position="572"/>
    </location>
</feature>
<dbReference type="PANTHER" id="PTHR47031">
    <property type="entry name" value="SAP DNA-BINDING DOMAIN-CONTAINING PROTEIN"/>
    <property type="match status" value="1"/>
</dbReference>
<dbReference type="SUPFAM" id="SSF68906">
    <property type="entry name" value="SAP domain"/>
    <property type="match status" value="1"/>
</dbReference>
<reference evidence="3 4" key="1">
    <citation type="submission" date="2019-06" db="EMBL/GenBank/DDBJ databases">
        <title>Draft genome sequence of the filamentous fungus Phialemoniopsis curvata isolated from diesel fuel.</title>
        <authorList>
            <person name="Varaljay V.A."/>
            <person name="Lyon W.J."/>
            <person name="Crouch A.L."/>
            <person name="Drake C.E."/>
            <person name="Hollomon J.M."/>
            <person name="Nadeau L.J."/>
            <person name="Nunn H.S."/>
            <person name="Stevenson B.S."/>
            <person name="Bojanowski C.L."/>
            <person name="Crookes-Goodson W.J."/>
        </authorList>
    </citation>
    <scope>NUCLEOTIDE SEQUENCE [LARGE SCALE GENOMIC DNA]</scope>
    <source>
        <strain evidence="3 4">D216</strain>
    </source>
</reference>
<feature type="region of interest" description="Disordered" evidence="1">
    <location>
        <begin position="555"/>
        <end position="627"/>
    </location>
</feature>
<protein>
    <recommendedName>
        <fullName evidence="2">SAP domain-containing protein</fullName>
    </recommendedName>
</protein>
<dbReference type="GeneID" id="41973019"/>
<dbReference type="OrthoDB" id="5348404at2759"/>
<dbReference type="PANTHER" id="PTHR47031:SF3">
    <property type="entry name" value="SAP DOMAIN-CONTAINING PROTEIN"/>
    <property type="match status" value="1"/>
</dbReference>
<organism evidence="3 4">
    <name type="scientific">Thyridium curvatum</name>
    <dbReference type="NCBI Taxonomy" id="1093900"/>
    <lineage>
        <taxon>Eukaryota</taxon>
        <taxon>Fungi</taxon>
        <taxon>Dikarya</taxon>
        <taxon>Ascomycota</taxon>
        <taxon>Pezizomycotina</taxon>
        <taxon>Sordariomycetes</taxon>
        <taxon>Sordariomycetidae</taxon>
        <taxon>Thyridiales</taxon>
        <taxon>Thyridiaceae</taxon>
        <taxon>Thyridium</taxon>
    </lineage>
</organism>
<evidence type="ECO:0000313" key="3">
    <source>
        <dbReference type="EMBL" id="TPX14376.1"/>
    </source>
</evidence>
<name>A0A507B5K5_9PEZI</name>
<dbReference type="CDD" id="cd12432">
    <property type="entry name" value="RRM_ACINU"/>
    <property type="match status" value="1"/>
</dbReference>
<dbReference type="Gene3D" id="1.10.720.30">
    <property type="entry name" value="SAP domain"/>
    <property type="match status" value="1"/>
</dbReference>